<feature type="region of interest" description="Disordered" evidence="1">
    <location>
        <begin position="758"/>
        <end position="777"/>
    </location>
</feature>
<dbReference type="PANTHER" id="PTHR33053:SF24">
    <property type="entry name" value="TRANSPOSASE DOMAIN-CONTAINING PROTEIN"/>
    <property type="match status" value="1"/>
</dbReference>
<organism evidence="3 4">
    <name type="scientific">Ceutorhynchus assimilis</name>
    <name type="common">cabbage seed weevil</name>
    <dbReference type="NCBI Taxonomy" id="467358"/>
    <lineage>
        <taxon>Eukaryota</taxon>
        <taxon>Metazoa</taxon>
        <taxon>Ecdysozoa</taxon>
        <taxon>Arthropoda</taxon>
        <taxon>Hexapoda</taxon>
        <taxon>Insecta</taxon>
        <taxon>Pterygota</taxon>
        <taxon>Neoptera</taxon>
        <taxon>Endopterygota</taxon>
        <taxon>Coleoptera</taxon>
        <taxon>Polyphaga</taxon>
        <taxon>Cucujiformia</taxon>
        <taxon>Curculionidae</taxon>
        <taxon>Ceutorhynchinae</taxon>
        <taxon>Ceutorhynchus</taxon>
    </lineage>
</organism>
<dbReference type="InterPro" id="IPR032071">
    <property type="entry name" value="DUF4806"/>
</dbReference>
<reference evidence="3" key="1">
    <citation type="submission" date="2022-01" db="EMBL/GenBank/DDBJ databases">
        <authorList>
            <person name="King R."/>
        </authorList>
    </citation>
    <scope>NUCLEOTIDE SEQUENCE</scope>
</reference>
<feature type="compositionally biased region" description="Basic and acidic residues" evidence="1">
    <location>
        <begin position="768"/>
        <end position="777"/>
    </location>
</feature>
<evidence type="ECO:0000259" key="2">
    <source>
        <dbReference type="Pfam" id="PF16064"/>
    </source>
</evidence>
<sequence>MMQVVEDSESLPCFSEQLSGWASSNNITHKALSELLVIMQKNQISVPKDARTLLKTRKNTGMQIKMISPGSYFHFGLTNCLKNLLEIFSKQVDVIPNTIQVCFNIDGLPLSKSSTSQLWPIMVSLFLNKNVVDVCGIYHGKEKPKSPNEFLRDFVNDAKHSVINGIIHDDKYYDEQIFAFICDVPAKSFIKCTRGHSGYMSCTKCYSEGTFKENRICFPETEGLRLRTDTLFRVKDQESHHTNTSILEEIPGLDMINSFPLDYMHLVCLGVMKKLINNLWLGGTPPYKLANLQVQQISSMHLSFAKSISLEFTRRPRSLSEIKRWKATELRCFLFYTGAVVLKDHVDSAIYVNFLTFHVALTLLSKNVNVQYAKYLLKYFVDTFATLYGEQHISHNIHNLLHIADDVNIFGSIENFAAFPYENNMLFLKKLVRKGDQPLQQIVNRIFEQKNTSLSNAKKNKNDKFPILKGEHGGGPLIENIFGIKQFENIYLKKFQLSSSSESNNCCMLKNKNIITIKNIISLNDKIQIIGQKYRTLEDFYKSPCKSSNSTKFDMASPRTWTIVHFIEDNSVEAVPTKWINGTRCLWPLLPPEKLGAAIRRQEFNTHWPDSPVRVLRNATFGDYATARSKAKKAEDFSDLNSTDPEDEKIMDKLKIRRRVLKKRVLSSEEEDCSDDDRPLVKKKMALKTLPPPPLWVESEKEVNTSFDMPIQDFDSTEALISPKSNEENNFGTNTSGTELTGFKTIWSQESVLSLRRTQENTPKISKKKEVEKELPAKKSATDNTNCVCSSSAVLFNIQNILVEIKATVDSLAGGNASRPQEHKVDILKKSKINFPIASEVDLAAMELFLEEEGNYSALVSFFSKMGGYNVYEFIKRCIAPLLSDNVAIDYSYLGRKGKKRFDKLALSKAILESAEIANIAKTKKETETNISIWLRKARERKARAMAKNNNNENQ</sequence>
<dbReference type="Pfam" id="PF16064">
    <property type="entry name" value="DUF4806"/>
    <property type="match status" value="1"/>
</dbReference>
<protein>
    <recommendedName>
        <fullName evidence="2">DUF4806 domain-containing protein</fullName>
    </recommendedName>
</protein>
<dbReference type="EMBL" id="OU892280">
    <property type="protein sequence ID" value="CAG9768255.1"/>
    <property type="molecule type" value="Genomic_DNA"/>
</dbReference>
<dbReference type="PANTHER" id="PTHR33053">
    <property type="entry name" value="PROTEIN, PUTATIVE-RELATED"/>
    <property type="match status" value="1"/>
</dbReference>
<dbReference type="AlphaFoldDB" id="A0A9N9MNF1"/>
<accession>A0A9N9MNF1</accession>
<proteinExistence type="predicted"/>
<dbReference type="Proteomes" id="UP001152799">
    <property type="component" value="Chromosome 4"/>
</dbReference>
<evidence type="ECO:0000256" key="1">
    <source>
        <dbReference type="SAM" id="MobiDB-lite"/>
    </source>
</evidence>
<gene>
    <name evidence="3" type="ORF">CEUTPL_LOCUS8802</name>
</gene>
<evidence type="ECO:0000313" key="3">
    <source>
        <dbReference type="EMBL" id="CAG9768255.1"/>
    </source>
</evidence>
<feature type="domain" description="DUF4806" evidence="2">
    <location>
        <begin position="831"/>
        <end position="909"/>
    </location>
</feature>
<evidence type="ECO:0000313" key="4">
    <source>
        <dbReference type="Proteomes" id="UP001152799"/>
    </source>
</evidence>
<keyword evidence="4" id="KW-1185">Reference proteome</keyword>
<name>A0A9N9MNF1_9CUCU</name>
<dbReference type="OrthoDB" id="10015795at2759"/>